<accession>A0AC35F2E3</accession>
<name>A0AC35F2E3_9BILA</name>
<sequence length="539" mass="58163">MNASTTTVLNDTRHCFLQSFTNNQNSSSINSSLTSVHPSTLTTTASSFPSINNNRCDSTSDSVESVSSTTSNNSIIDSDISFANNNQKDISFPFYSIPYNSEISSSSTQPIVNPFIGFASAFPSSSNHRAQGYPYPSRFFQSSEATTYQRPLSHSQSTTTSSTPTTTPTTTITKTTKKSSKSRETILTNNTNDLIAAAAVAAAAAASTSGTNPSSSSTSSTSSTRSSTAGAHNQGSGLHLVENNNIGGTNNGNTSTSSTDDHIQRLAQMTHGVGLVKSETGNSDAVANLAVAAATADVYQTAAAAYAQAQAYGNWQNYYQFNNQMAPAAAAFPGWPGQCYPPSHWAQTKKGRQTYQRYQTSVLEGKFQQSSYVSKKQREELRLQTNLTDRQIKIWFQNRRMKAKKEKNRCDDQTEQNTLIPANPPKNLLPGSMHHHQQNHLLMDDPLGIGLDHDKLKSNNQSGSMLNNPQNQMWCSSVNMNNNGTSGMHGMVSSMADTMASWPMLPPTASQLHSQGVNVTSAATHPHYPMGYGICPPNI</sequence>
<dbReference type="Proteomes" id="UP000887580">
    <property type="component" value="Unplaced"/>
</dbReference>
<dbReference type="WBParaSite" id="PS1159_v2.g13155.t1">
    <property type="protein sequence ID" value="PS1159_v2.g13155.t1"/>
    <property type="gene ID" value="PS1159_v2.g13155"/>
</dbReference>
<proteinExistence type="predicted"/>
<protein>
    <submittedName>
        <fullName evidence="2">Homeobox domain-containing protein</fullName>
    </submittedName>
</protein>
<reference evidence="2" key="1">
    <citation type="submission" date="2022-11" db="UniProtKB">
        <authorList>
            <consortium name="WormBaseParasite"/>
        </authorList>
    </citation>
    <scope>IDENTIFICATION</scope>
</reference>
<evidence type="ECO:0000313" key="1">
    <source>
        <dbReference type="Proteomes" id="UP000887580"/>
    </source>
</evidence>
<evidence type="ECO:0000313" key="2">
    <source>
        <dbReference type="WBParaSite" id="PS1159_v2.g13155.t1"/>
    </source>
</evidence>
<organism evidence="1 2">
    <name type="scientific">Panagrolaimus sp. PS1159</name>
    <dbReference type="NCBI Taxonomy" id="55785"/>
    <lineage>
        <taxon>Eukaryota</taxon>
        <taxon>Metazoa</taxon>
        <taxon>Ecdysozoa</taxon>
        <taxon>Nematoda</taxon>
        <taxon>Chromadorea</taxon>
        <taxon>Rhabditida</taxon>
        <taxon>Tylenchina</taxon>
        <taxon>Panagrolaimomorpha</taxon>
        <taxon>Panagrolaimoidea</taxon>
        <taxon>Panagrolaimidae</taxon>
        <taxon>Panagrolaimus</taxon>
    </lineage>
</organism>